<dbReference type="GO" id="GO:0016874">
    <property type="term" value="F:ligase activity"/>
    <property type="evidence" value="ECO:0007669"/>
    <property type="project" value="UniProtKB-KW"/>
</dbReference>
<dbReference type="Gene3D" id="2.40.50.140">
    <property type="entry name" value="Nucleic acid-binding proteins"/>
    <property type="match status" value="1"/>
</dbReference>
<keyword evidence="3" id="KW-1185">Reference proteome</keyword>
<dbReference type="SUPFAM" id="SSF56091">
    <property type="entry name" value="DNA ligase/mRNA capping enzyme, catalytic domain"/>
    <property type="match status" value="1"/>
</dbReference>
<dbReference type="InterPro" id="IPR012340">
    <property type="entry name" value="NA-bd_OB-fold"/>
</dbReference>
<keyword evidence="2" id="KW-0436">Ligase</keyword>
<dbReference type="Pfam" id="PF14743">
    <property type="entry name" value="DNA_ligase_OB_2"/>
    <property type="match status" value="1"/>
</dbReference>
<feature type="domain" description="DNA ligase OB-like" evidence="1">
    <location>
        <begin position="226"/>
        <end position="292"/>
    </location>
</feature>
<dbReference type="SUPFAM" id="SSF50249">
    <property type="entry name" value="Nucleic acid-binding proteins"/>
    <property type="match status" value="1"/>
</dbReference>
<organism evidence="2 3">
    <name type="scientific">Aeromonas phage pAh6.2TG</name>
    <dbReference type="NCBI Taxonomy" id="2849625"/>
    <lineage>
        <taxon>Viruses</taxon>
        <taxon>Duplodnaviria</taxon>
        <taxon>Heunggongvirae</taxon>
        <taxon>Uroviricota</taxon>
        <taxon>Caudoviricetes</taxon>
        <taxon>Chaseviridae</taxon>
        <taxon>Nefertitivirinae</taxon>
        <taxon>Phayathaivirus</taxon>
        <taxon>Phayathaivirus pAh62TG</taxon>
    </lineage>
</organism>
<evidence type="ECO:0000313" key="2">
    <source>
        <dbReference type="EMBL" id="QWY14080.1"/>
    </source>
</evidence>
<proteinExistence type="predicted"/>
<dbReference type="EMBL" id="MZ336020">
    <property type="protein sequence ID" value="QWY14080.1"/>
    <property type="molecule type" value="Genomic_DNA"/>
</dbReference>
<evidence type="ECO:0000313" key="3">
    <source>
        <dbReference type="Proteomes" id="UP000693898"/>
    </source>
</evidence>
<dbReference type="GeneID" id="80832417"/>
<protein>
    <submittedName>
        <fullName evidence="2">DNA ligase</fullName>
    </submittedName>
</protein>
<dbReference type="Proteomes" id="UP000693898">
    <property type="component" value="Segment"/>
</dbReference>
<dbReference type="InterPro" id="IPR029319">
    <property type="entry name" value="DNA_ligase_OB"/>
</dbReference>
<evidence type="ECO:0000259" key="1">
    <source>
        <dbReference type="Pfam" id="PF14743"/>
    </source>
</evidence>
<dbReference type="Gene3D" id="3.30.470.30">
    <property type="entry name" value="DNA ligase/mRNA capping enzyme"/>
    <property type="match status" value="1"/>
</dbReference>
<sequence length="301" mass="34420">MQKTSLGIAIQKALHLHLEEAKRSPQHLGKEYAIFEKYDGWYMYVDCINGVWQGIRSKTGRKLPSMDRYDAILAAGPKPNQNIRLIFEAIIPGMIFKDLNGKFNQKKIALDGVVCMAHDVLFEKYPHTTFRKRYDRLGSVVSFLNYDWLRKAEIICCTKDPEVWYKVFEDITSTPDAFGLAREGIIGKAIDEPYHEGKRDFTLMKIKRDLTLDLLVVGMGRGLKGTKYENTLGYLIVEEKNGQQHQVSGMTDAQRVEWHANPAAIKGKIVEIEAMCRLPNGSLREARFKAIRHDKTIVDID</sequence>
<dbReference type="RefSeq" id="YP_010845265.1">
    <property type="nucleotide sequence ID" value="NC_079187.1"/>
</dbReference>
<reference evidence="2" key="1">
    <citation type="submission" date="2021-06" db="EMBL/GenBank/DDBJ databases">
        <authorList>
            <person name="Le T.D."/>
        </authorList>
    </citation>
    <scope>NUCLEOTIDE SEQUENCE</scope>
</reference>
<name>A0A8F3HN69_9CAUD</name>
<accession>A0A8F3HN69</accession>
<dbReference type="KEGG" id="vg:80832417"/>